<feature type="chain" id="PRO_5006394341" description="Lipoprotein" evidence="1">
    <location>
        <begin position="18"/>
        <end position="141"/>
    </location>
</feature>
<proteinExistence type="predicted"/>
<reference evidence="2 3" key="1">
    <citation type="submission" date="2015-05" db="EMBL/GenBank/DDBJ databases">
        <title>Genome sequencing and analysis of members of genus Stenotrophomonas.</title>
        <authorList>
            <person name="Patil P.P."/>
            <person name="Midha S."/>
            <person name="Patil P.B."/>
        </authorList>
    </citation>
    <scope>NUCLEOTIDE SEQUENCE [LARGE SCALE GENOMIC DNA]</scope>
    <source>
        <strain evidence="2 3">DSM 21508</strain>
    </source>
</reference>
<keyword evidence="3" id="KW-1185">Reference proteome</keyword>
<sequence length="141" mass="15865">MKKLFLLLAALSCLVLAGCDQEYRNHRVERSKPKITVSDSMVTVRRAPAPNIIILANGHMKVDEIEIPLRADQQQMLQQMFGHLQVLRQNTLVDAPADPDKKPVKIVPPAGSNPIPEDLVQVIPEFKDYTETFGNLQADRR</sequence>
<protein>
    <recommendedName>
        <fullName evidence="4">Lipoprotein</fullName>
    </recommendedName>
</protein>
<gene>
    <name evidence="2" type="ORF">ABB28_17170</name>
</gene>
<dbReference type="Proteomes" id="UP000051386">
    <property type="component" value="Unassembled WGS sequence"/>
</dbReference>
<evidence type="ECO:0000313" key="3">
    <source>
        <dbReference type="Proteomes" id="UP000051386"/>
    </source>
</evidence>
<evidence type="ECO:0000313" key="2">
    <source>
        <dbReference type="EMBL" id="KRG66632.1"/>
    </source>
</evidence>
<evidence type="ECO:0000256" key="1">
    <source>
        <dbReference type="SAM" id="SignalP"/>
    </source>
</evidence>
<dbReference type="PATRIC" id="fig|517011.3.peg.135"/>
<feature type="signal peptide" evidence="1">
    <location>
        <begin position="1"/>
        <end position="17"/>
    </location>
</feature>
<organism evidence="2 3">
    <name type="scientific">Stenotrophomonas chelatiphaga</name>
    <dbReference type="NCBI Taxonomy" id="517011"/>
    <lineage>
        <taxon>Bacteria</taxon>
        <taxon>Pseudomonadati</taxon>
        <taxon>Pseudomonadota</taxon>
        <taxon>Gammaproteobacteria</taxon>
        <taxon>Lysobacterales</taxon>
        <taxon>Lysobacteraceae</taxon>
        <taxon>Stenotrophomonas</taxon>
    </lineage>
</organism>
<dbReference type="PROSITE" id="PS51257">
    <property type="entry name" value="PROKAR_LIPOPROTEIN"/>
    <property type="match status" value="1"/>
</dbReference>
<keyword evidence="1" id="KW-0732">Signal</keyword>
<evidence type="ECO:0008006" key="4">
    <source>
        <dbReference type="Google" id="ProtNLM"/>
    </source>
</evidence>
<dbReference type="EMBL" id="LDJK01000108">
    <property type="protein sequence ID" value="KRG66632.1"/>
    <property type="molecule type" value="Genomic_DNA"/>
</dbReference>
<name>A0A0R0CPI3_9GAMM</name>
<accession>A0A0R0CPI3</accession>
<comment type="caution">
    <text evidence="2">The sequence shown here is derived from an EMBL/GenBank/DDBJ whole genome shotgun (WGS) entry which is preliminary data.</text>
</comment>
<dbReference type="RefSeq" id="WP_057687567.1">
    <property type="nucleotide sequence ID" value="NZ_DAMBRS010000001.1"/>
</dbReference>
<dbReference type="AlphaFoldDB" id="A0A0R0CPI3"/>